<dbReference type="PIRSF" id="PIRSF012702">
    <property type="entry name" value="UCP012702"/>
    <property type="match status" value="1"/>
</dbReference>
<dbReference type="Pfam" id="PF07364">
    <property type="entry name" value="DUF1485"/>
    <property type="match status" value="1"/>
</dbReference>
<sequence length="512" mass="55897">MSHTVVVGAFAHETNTFVPDAVTRADFQAREEYLYDAVPRNMRGTETAIGGVIDVADEEEIDLIHTVSAFATPGGVVDDDTYEFYTDLILDAVRDNVDELDGVMLPLHGAMVTESDSDGEGRLIQDVRDIVGETVPVVVTLDLHGNVSGRMVEAADALVAYETYPHLDKAKTGERGMRLLLRAIEGDIDPSMHMERPPVIAFQPKAYTPNGPMAEVMTKARQLEQRPGVLKVNVLPGFYHADIPEMGYTIPVVTDDDPDTARDVSRELAEFVWTKREEFVEEYPKPSEAIRTAKELQAEMDPEDGPIVMADFGSNPGGGGASDGTTVLREILDQGIEKAGWAIMHDPEAVEKCLNAGVGNRVTTDIGGKTDDNHGETIENVDGYVKAITDGRYVNTGTSHSGKGVQNDIGTTVRFQCGTNDSVTVVLAPTRASAFDAEIWRHIGQPPERLDMICIPSLIAFLGDYETMSSEVILIDTPGTSAVNPARFDYERIPRPLFPLDDLADDAYPNWD</sequence>
<geneLocation type="plasmid" evidence="3 4">
    <name>unnamed2</name>
</geneLocation>
<dbReference type="RefSeq" id="WP_222609509.1">
    <property type="nucleotide sequence ID" value="NZ_CP081960.1"/>
</dbReference>
<name>A0A8T8WIV1_9EURY</name>
<evidence type="ECO:0000259" key="2">
    <source>
        <dbReference type="Pfam" id="PF07364"/>
    </source>
</evidence>
<dbReference type="Proteomes" id="UP000826254">
    <property type="component" value="Plasmid unnamed2"/>
</dbReference>
<dbReference type="InterPro" id="IPR015995">
    <property type="entry name" value="MlrC_N"/>
</dbReference>
<accession>A0A8T8WIV1</accession>
<evidence type="ECO:0000259" key="1">
    <source>
        <dbReference type="Pfam" id="PF07171"/>
    </source>
</evidence>
<dbReference type="Pfam" id="PF07171">
    <property type="entry name" value="MlrC_C"/>
    <property type="match status" value="1"/>
</dbReference>
<feature type="domain" description="Microcystin LR degradation protein MlrC N-terminal" evidence="2">
    <location>
        <begin position="5"/>
        <end position="293"/>
    </location>
</feature>
<dbReference type="GeneID" id="67179966"/>
<keyword evidence="4" id="KW-1185">Reference proteome</keyword>
<proteinExistence type="predicted"/>
<dbReference type="InterPro" id="IPR010799">
    <property type="entry name" value="MlrC_C"/>
</dbReference>
<organism evidence="3 4">
    <name type="scientific">Halobaculum magnesiiphilum</name>
    <dbReference type="NCBI Taxonomy" id="1017351"/>
    <lineage>
        <taxon>Archaea</taxon>
        <taxon>Methanobacteriati</taxon>
        <taxon>Methanobacteriota</taxon>
        <taxon>Stenosarchaea group</taxon>
        <taxon>Halobacteria</taxon>
        <taxon>Halobacteriales</taxon>
        <taxon>Haloferacaceae</taxon>
        <taxon>Halobaculum</taxon>
    </lineage>
</organism>
<evidence type="ECO:0000313" key="4">
    <source>
        <dbReference type="Proteomes" id="UP000826254"/>
    </source>
</evidence>
<dbReference type="KEGG" id="hmp:K6T50_17450"/>
<dbReference type="InterPro" id="IPR009197">
    <property type="entry name" value="MlrC"/>
</dbReference>
<reference evidence="3 4" key="1">
    <citation type="journal article" date="2021" name="Int. J. Syst. Evol. Microbiol.">
        <title>Halobaculum halophilum sp. nov. and Halobaculum salinum sp. nov., isolated from salt lake and saline soil.</title>
        <authorList>
            <person name="Cui H.L."/>
            <person name="Shi X.W."/>
            <person name="Yin X.M."/>
            <person name="Yang X.Y."/>
            <person name="Hou J."/>
            <person name="Zhu L."/>
        </authorList>
    </citation>
    <scope>NUCLEOTIDE SEQUENCE [LARGE SCALE GENOMIC DNA]</scope>
    <source>
        <strain evidence="3 4">NBRC 109044</strain>
    </source>
</reference>
<evidence type="ECO:0000313" key="3">
    <source>
        <dbReference type="EMBL" id="QZP39760.1"/>
    </source>
</evidence>
<dbReference type="EMBL" id="CP081960">
    <property type="protein sequence ID" value="QZP39760.1"/>
    <property type="molecule type" value="Genomic_DNA"/>
</dbReference>
<dbReference type="AlphaFoldDB" id="A0A8T8WIV1"/>
<feature type="domain" description="Microcystin LR degradation protein MlrC C-terminal" evidence="1">
    <location>
        <begin position="309"/>
        <end position="492"/>
    </location>
</feature>
<gene>
    <name evidence="3" type="ORF">K6T50_17450</name>
</gene>
<protein>
    <submittedName>
        <fullName evidence="3">M81 family metallopeptidase</fullName>
    </submittedName>
</protein>
<keyword evidence="3" id="KW-0614">Plasmid</keyword>